<dbReference type="SUPFAM" id="SSF53850">
    <property type="entry name" value="Periplasmic binding protein-like II"/>
    <property type="match status" value="1"/>
</dbReference>
<protein>
    <submittedName>
        <fullName evidence="4">Peptide/nickel transport system substrate-binding protein</fullName>
    </submittedName>
</protein>
<feature type="domain" description="Solute-binding protein family 5" evidence="3">
    <location>
        <begin position="109"/>
        <end position="457"/>
    </location>
</feature>
<evidence type="ECO:0000313" key="4">
    <source>
        <dbReference type="EMBL" id="SFI64909.1"/>
    </source>
</evidence>
<dbReference type="Gene3D" id="3.10.105.10">
    <property type="entry name" value="Dipeptide-binding Protein, Domain 3"/>
    <property type="match status" value="1"/>
</dbReference>
<dbReference type="AlphaFoldDB" id="A0A1I3JXB4"/>
<reference evidence="4 5" key="1">
    <citation type="submission" date="2016-10" db="EMBL/GenBank/DDBJ databases">
        <authorList>
            <person name="de Groot N.N."/>
        </authorList>
    </citation>
    <scope>NUCLEOTIDE SEQUENCE [LARGE SCALE GENOMIC DNA]</scope>
    <source>
        <strain evidence="4 5">CGMCC 1.11030</strain>
    </source>
</reference>
<dbReference type="RefSeq" id="WP_092861915.1">
    <property type="nucleotide sequence ID" value="NZ_FOQH01000008.1"/>
</dbReference>
<comment type="similarity">
    <text evidence="2">Belongs to the bacterial solute-binding protein 5 family.</text>
</comment>
<dbReference type="GO" id="GO:0043190">
    <property type="term" value="C:ATP-binding cassette (ABC) transporter complex"/>
    <property type="evidence" value="ECO:0007669"/>
    <property type="project" value="InterPro"/>
</dbReference>
<dbReference type="GO" id="GO:1904680">
    <property type="term" value="F:peptide transmembrane transporter activity"/>
    <property type="evidence" value="ECO:0007669"/>
    <property type="project" value="TreeGrafter"/>
</dbReference>
<organism evidence="4 5">
    <name type="scientific">Albimonas pacifica</name>
    <dbReference type="NCBI Taxonomy" id="1114924"/>
    <lineage>
        <taxon>Bacteria</taxon>
        <taxon>Pseudomonadati</taxon>
        <taxon>Pseudomonadota</taxon>
        <taxon>Alphaproteobacteria</taxon>
        <taxon>Rhodobacterales</taxon>
        <taxon>Paracoccaceae</taxon>
        <taxon>Albimonas</taxon>
    </lineage>
</organism>
<gene>
    <name evidence="4" type="ORF">SAMN05216258_108202</name>
</gene>
<dbReference type="InterPro" id="IPR039424">
    <property type="entry name" value="SBP_5"/>
</dbReference>
<dbReference type="STRING" id="1114924.SAMN05216258_108202"/>
<comment type="subcellular location">
    <subcellularLocation>
        <location evidence="1">Periplasm</location>
    </subcellularLocation>
</comment>
<dbReference type="Gene3D" id="3.40.190.10">
    <property type="entry name" value="Periplasmic binding protein-like II"/>
    <property type="match status" value="1"/>
</dbReference>
<evidence type="ECO:0000259" key="3">
    <source>
        <dbReference type="Pfam" id="PF00496"/>
    </source>
</evidence>
<dbReference type="PANTHER" id="PTHR30290">
    <property type="entry name" value="PERIPLASMIC BINDING COMPONENT OF ABC TRANSPORTER"/>
    <property type="match status" value="1"/>
</dbReference>
<dbReference type="Pfam" id="PF00496">
    <property type="entry name" value="SBP_bac_5"/>
    <property type="match status" value="1"/>
</dbReference>
<dbReference type="InterPro" id="IPR006311">
    <property type="entry name" value="TAT_signal"/>
</dbReference>
<dbReference type="PIRSF" id="PIRSF002741">
    <property type="entry name" value="MppA"/>
    <property type="match status" value="1"/>
</dbReference>
<dbReference type="Proteomes" id="UP000199377">
    <property type="component" value="Unassembled WGS sequence"/>
</dbReference>
<dbReference type="CDD" id="cd08503">
    <property type="entry name" value="PBP2_NikA_DppA_OppA_like_17"/>
    <property type="match status" value="1"/>
</dbReference>
<sequence length="552" mass="61104">MTDDPRPSSRRLHPALKPWAREARAGRMDRREFLGLATALGASAAAAHALLGLPAPRARAQTVAPGGTLRCQMPVKPVADPRAFDGSEMGNVARGFVEPLVRYTADFVFEPWLLADWEVADDARACTLHVRKGVTWSNGDAFDAADVVFNLTRWCQAGAPGNSMASRMAALIDPETGEAAAGAIEQVDDHTVRLSLRMGDVTLIPSFADYPALIVHRGFEAAGADLSTAPIGTGPYRLEEIVPRERAVLVKRGEWWGGDVPLERIEYHDLGPDPRAWGRALRDGRIDMVYETTGEFVALFDAMELTRWETPSAATITCRMNVAAEVDGRPPYADPRVRQAIQAAVDPEVVLELGYAGQGRPAENHHVGPMHPEYFPLPRRRPDPERSRALLAEAGMADFEHELISIDDDWRRATADAVAAQLRDAGIRVKRTLVTGPDYWSRWTRFPFAATDWNMRPLGVQVLALAYRSGAAWNETGFSDPEFDALLDQALALPDPETRRALMEEIERRLQDSAVIVQPYWRTLVRHAVPQARGVAMHPMLEHHHDLWSLDA</sequence>
<dbReference type="GO" id="GO:0030288">
    <property type="term" value="C:outer membrane-bounded periplasmic space"/>
    <property type="evidence" value="ECO:0007669"/>
    <property type="project" value="UniProtKB-ARBA"/>
</dbReference>
<dbReference type="InterPro" id="IPR030678">
    <property type="entry name" value="Peptide/Ni-bd"/>
</dbReference>
<evidence type="ECO:0000256" key="2">
    <source>
        <dbReference type="ARBA" id="ARBA00005695"/>
    </source>
</evidence>
<keyword evidence="5" id="KW-1185">Reference proteome</keyword>
<evidence type="ECO:0000256" key="1">
    <source>
        <dbReference type="ARBA" id="ARBA00004418"/>
    </source>
</evidence>
<name>A0A1I3JXB4_9RHOB</name>
<dbReference type="OrthoDB" id="9803988at2"/>
<dbReference type="PROSITE" id="PS51318">
    <property type="entry name" value="TAT"/>
    <property type="match status" value="1"/>
</dbReference>
<accession>A0A1I3JXB4</accession>
<dbReference type="GO" id="GO:0015833">
    <property type="term" value="P:peptide transport"/>
    <property type="evidence" value="ECO:0007669"/>
    <property type="project" value="TreeGrafter"/>
</dbReference>
<dbReference type="InterPro" id="IPR000914">
    <property type="entry name" value="SBP_5_dom"/>
</dbReference>
<evidence type="ECO:0000313" key="5">
    <source>
        <dbReference type="Proteomes" id="UP000199377"/>
    </source>
</evidence>
<proteinExistence type="inferred from homology"/>
<dbReference type="EMBL" id="FOQH01000008">
    <property type="protein sequence ID" value="SFI64909.1"/>
    <property type="molecule type" value="Genomic_DNA"/>
</dbReference>